<dbReference type="EMBL" id="CP090037">
    <property type="protein sequence ID" value="UPK99933.1"/>
    <property type="molecule type" value="Genomic_DNA"/>
</dbReference>
<name>A0ACD3ZIL6_FUSSC</name>
<sequence length="784" mass="88617">MGLCKICQSILDSHSNDMELVIHFRMHDSWDSLCSSLELACSICWMLWRHLRSSPSAVPRKEDRHGFSSYGELWHAFRPDQDQPPLSSIQIRCKDESHPEQIVTSCSKILSANSTGEDCNALGSDLDIGQIRSWIFQCSNGHDRCRSRISMLGKGQSEIPTRLLDLHGQGSSKWSLVVTNGEQTYRTYAALSHRWTKHVPQLKRENFAKLQSGEPDSTLPQDYQDVMFLCRALDIRYIWIDSLCIFQDSPEDFRNEAAMMAGIYMNSLVTFSICWGGTANGCLPKRDTEVIVPVEIPSKDIYMNDIRLKGISDTYANLPTPKRRMSFRESEINELMHGSYAEIVHDFYRKHGDPDKALLIDLEEWDKAVLESPINRRGWVYQERILSSRIVYLGNEQLYWECDQSCASEAFPDGLPSHNFGTGVARARMRPAKKMLADYFHRELWPGMIEKYTHTDLTFESDRLVAFSGVAKLLSQRGPGDYAAGLWKELLLPGLHWDKLDTASPTTNLPENGKWMAPSWSWASALGPVEYDTHARWCHTRSEAHDDWNFKPGRPLAHIKNVSMVPVGEDLFGSIKSGFIDLECLLIPAHMFGTGTKSDDKNQGILSTSPVVADKDPGCLYLSCYLTKLSLDHELGTQQDIASSIYFAPLLLFGTAKGNMVQGLVVQETTETDSEEKSVAYSVKRLGTFRDDLDDGVLSKFIVHTIAEGGMQQRAEPESSSQLNRDMLFLPELQTYLKSVISESAGGSWQDWLPLAKRVGKLAPESEVDELGFLWSYWTTFRLV</sequence>
<evidence type="ECO:0000313" key="2">
    <source>
        <dbReference type="Proteomes" id="UP000830768"/>
    </source>
</evidence>
<accession>A0ACD3ZIL6</accession>
<dbReference type="Proteomes" id="UP000830768">
    <property type="component" value="Chromosome 9"/>
</dbReference>
<evidence type="ECO:0000313" key="1">
    <source>
        <dbReference type="EMBL" id="UPK99933.1"/>
    </source>
</evidence>
<keyword evidence="2" id="KW-1185">Reference proteome</keyword>
<proteinExistence type="predicted"/>
<reference evidence="1" key="1">
    <citation type="submission" date="2021-11" db="EMBL/GenBank/DDBJ databases">
        <title>Fusarium solani-melongenae Genome sequencing and assembly.</title>
        <authorList>
            <person name="Xie S."/>
            <person name="Huang L."/>
            <person name="Zhang X."/>
        </authorList>
    </citation>
    <scope>NUCLEOTIDE SEQUENCE</scope>
    <source>
        <strain evidence="1">CRI 24-3</strain>
    </source>
</reference>
<organism evidence="1 2">
    <name type="scientific">Fusarium solani subsp. cucurbitae</name>
    <name type="common">Neocosmosporum cucurbitae</name>
    <dbReference type="NCBI Taxonomy" id="2747967"/>
    <lineage>
        <taxon>Eukaryota</taxon>
        <taxon>Fungi</taxon>
        <taxon>Dikarya</taxon>
        <taxon>Ascomycota</taxon>
        <taxon>Pezizomycotina</taxon>
        <taxon>Sordariomycetes</taxon>
        <taxon>Hypocreomycetidae</taxon>
        <taxon>Hypocreales</taxon>
        <taxon>Nectriaceae</taxon>
        <taxon>Fusarium</taxon>
        <taxon>Fusarium solani species complex</taxon>
    </lineage>
</organism>
<protein>
    <submittedName>
        <fullName evidence="1">Uncharacterized protein</fullName>
    </submittedName>
</protein>
<gene>
    <name evidence="1" type="ORF">LCI18_010868</name>
</gene>